<protein>
    <submittedName>
        <fullName evidence="2">Uncharacterized protein</fullName>
    </submittedName>
</protein>
<sequence length="37" mass="4228">MKVVKPNKALKMLGFVLQPNLHWSYILGLIYAVLEAE</sequence>
<dbReference type="KEGG" id="nfl:COO91_02627"/>
<dbReference type="Proteomes" id="UP000232003">
    <property type="component" value="Chromosome"/>
</dbReference>
<evidence type="ECO:0000256" key="1">
    <source>
        <dbReference type="SAM" id="Phobius"/>
    </source>
</evidence>
<feature type="transmembrane region" description="Helical" evidence="1">
    <location>
        <begin position="12"/>
        <end position="34"/>
    </location>
</feature>
<accession>A0A2K8SMK8</accession>
<organism evidence="2 3">
    <name type="scientific">Nostoc flagelliforme CCNUN1</name>
    <dbReference type="NCBI Taxonomy" id="2038116"/>
    <lineage>
        <taxon>Bacteria</taxon>
        <taxon>Bacillati</taxon>
        <taxon>Cyanobacteriota</taxon>
        <taxon>Cyanophyceae</taxon>
        <taxon>Nostocales</taxon>
        <taxon>Nostocaceae</taxon>
        <taxon>Nostoc</taxon>
    </lineage>
</organism>
<keyword evidence="1" id="KW-0472">Membrane</keyword>
<dbReference type="AlphaFoldDB" id="A0A2K8SMK8"/>
<name>A0A2K8SMK8_9NOSO</name>
<evidence type="ECO:0000313" key="3">
    <source>
        <dbReference type="Proteomes" id="UP000232003"/>
    </source>
</evidence>
<gene>
    <name evidence="2" type="ORF">COO91_02627</name>
</gene>
<evidence type="ECO:0000313" key="2">
    <source>
        <dbReference type="EMBL" id="AUB36706.1"/>
    </source>
</evidence>
<keyword evidence="1" id="KW-1133">Transmembrane helix</keyword>
<dbReference type="EMBL" id="CP024785">
    <property type="protein sequence ID" value="AUB36706.1"/>
    <property type="molecule type" value="Genomic_DNA"/>
</dbReference>
<keyword evidence="1" id="KW-0812">Transmembrane</keyword>
<reference evidence="2 3" key="1">
    <citation type="submission" date="2017-11" db="EMBL/GenBank/DDBJ databases">
        <title>Complete genome of a free-living desiccation-tolerant cyanobacterium and its photosynthetic adaptation to extreme terrestrial habitat.</title>
        <authorList>
            <person name="Shang J."/>
        </authorList>
    </citation>
    <scope>NUCLEOTIDE SEQUENCE [LARGE SCALE GENOMIC DNA]</scope>
    <source>
        <strain evidence="2 3">CCNUN1</strain>
    </source>
</reference>
<keyword evidence="3" id="KW-1185">Reference proteome</keyword>
<proteinExistence type="predicted"/>